<dbReference type="AlphaFoldDB" id="W2JZD2"/>
<reference evidence="1" key="1">
    <citation type="submission" date="2013-11" db="EMBL/GenBank/DDBJ databases">
        <title>The Genome Sequence of Phytophthora parasitica CHvinca01.</title>
        <authorList>
            <consortium name="The Broad Institute Genomics Platform"/>
            <person name="Russ C."/>
            <person name="Tyler B."/>
            <person name="Panabieres F."/>
            <person name="Shan W."/>
            <person name="Tripathy S."/>
            <person name="Grunwald N."/>
            <person name="Machado M."/>
            <person name="Johnson C.S."/>
            <person name="Arredondo F."/>
            <person name="Hong C."/>
            <person name="Coffey M."/>
            <person name="Young S.K."/>
            <person name="Zeng Q."/>
            <person name="Gargeya S."/>
            <person name="Fitzgerald M."/>
            <person name="Abouelleil A."/>
            <person name="Alvarado L."/>
            <person name="Chapman S.B."/>
            <person name="Gainer-Dewar J."/>
            <person name="Goldberg J."/>
            <person name="Griggs A."/>
            <person name="Gujja S."/>
            <person name="Hansen M."/>
            <person name="Howarth C."/>
            <person name="Imamovic A."/>
            <person name="Ireland A."/>
            <person name="Larimer J."/>
            <person name="McCowan C."/>
            <person name="Murphy C."/>
            <person name="Pearson M."/>
            <person name="Poon T.W."/>
            <person name="Priest M."/>
            <person name="Roberts A."/>
            <person name="Saif S."/>
            <person name="Shea T."/>
            <person name="Sykes S."/>
            <person name="Wortman J."/>
            <person name="Nusbaum C."/>
            <person name="Birren B."/>
        </authorList>
    </citation>
    <scope>NUCLEOTIDE SEQUENCE [LARGE SCALE GENOMIC DNA]</scope>
    <source>
        <strain evidence="1">CHvinca01</strain>
    </source>
</reference>
<evidence type="ECO:0000313" key="1">
    <source>
        <dbReference type="EMBL" id="ETL78242.1"/>
    </source>
</evidence>
<organism evidence="1">
    <name type="scientific">Phytophthora nicotianae</name>
    <name type="common">Potato buckeye rot agent</name>
    <name type="synonym">Phytophthora parasitica</name>
    <dbReference type="NCBI Taxonomy" id="4792"/>
    <lineage>
        <taxon>Eukaryota</taxon>
        <taxon>Sar</taxon>
        <taxon>Stramenopiles</taxon>
        <taxon>Oomycota</taxon>
        <taxon>Peronosporomycetes</taxon>
        <taxon>Peronosporales</taxon>
        <taxon>Peronosporaceae</taxon>
        <taxon>Phytophthora</taxon>
    </lineage>
</organism>
<dbReference type="Proteomes" id="UP000054423">
    <property type="component" value="Unassembled WGS sequence"/>
</dbReference>
<proteinExistence type="predicted"/>
<protein>
    <submittedName>
        <fullName evidence="1">Uncharacterized protein</fullName>
    </submittedName>
</protein>
<gene>
    <name evidence="1" type="ORF">L917_20926</name>
</gene>
<accession>W2JZD2</accession>
<dbReference type="EMBL" id="KI683344">
    <property type="protein sequence ID" value="ETL78242.1"/>
    <property type="molecule type" value="Genomic_DNA"/>
</dbReference>
<dbReference type="VEuPathDB" id="FungiDB:PPTG_21904"/>
<sequence length="52" mass="6115">MSRREPRPRGALNHALHRAYDALMPHRRRDPARLEPGRVVLTMGTNQLMRQQ</sequence>
<name>W2JZD2_PHYNI</name>